<organism evidence="2 3">
    <name type="scientific">Pleuronectes platessa</name>
    <name type="common">European plaice</name>
    <dbReference type="NCBI Taxonomy" id="8262"/>
    <lineage>
        <taxon>Eukaryota</taxon>
        <taxon>Metazoa</taxon>
        <taxon>Chordata</taxon>
        <taxon>Craniata</taxon>
        <taxon>Vertebrata</taxon>
        <taxon>Euteleostomi</taxon>
        <taxon>Actinopterygii</taxon>
        <taxon>Neopterygii</taxon>
        <taxon>Teleostei</taxon>
        <taxon>Neoteleostei</taxon>
        <taxon>Acanthomorphata</taxon>
        <taxon>Carangaria</taxon>
        <taxon>Pleuronectiformes</taxon>
        <taxon>Pleuronectoidei</taxon>
        <taxon>Pleuronectidae</taxon>
        <taxon>Pleuronectes</taxon>
    </lineage>
</organism>
<feature type="compositionally biased region" description="Basic and acidic residues" evidence="1">
    <location>
        <begin position="76"/>
        <end position="87"/>
    </location>
</feature>
<evidence type="ECO:0000313" key="3">
    <source>
        <dbReference type="Proteomes" id="UP001153269"/>
    </source>
</evidence>
<gene>
    <name evidence="2" type="ORF">PLEPLA_LOCUS34990</name>
</gene>
<dbReference type="AlphaFoldDB" id="A0A9N7Z2E0"/>
<feature type="region of interest" description="Disordered" evidence="1">
    <location>
        <begin position="71"/>
        <end position="112"/>
    </location>
</feature>
<evidence type="ECO:0000256" key="1">
    <source>
        <dbReference type="SAM" id="MobiDB-lite"/>
    </source>
</evidence>
<evidence type="ECO:0000313" key="2">
    <source>
        <dbReference type="EMBL" id="CAB1447296.1"/>
    </source>
</evidence>
<accession>A0A9N7Z2E0</accession>
<keyword evidence="3" id="KW-1185">Reference proteome</keyword>
<protein>
    <submittedName>
        <fullName evidence="2">Uncharacterized protein</fullName>
    </submittedName>
</protein>
<sequence>MRSKAPLCHNLVLSLGFNEDATRRVFETETDARPLFINLARAGDDNSVGAQGHGLTGKGIISCDNHRRTQTVNNKENPETHNAAARDNKKRIAARSRSNGFSVSPGIVSNTR</sequence>
<dbReference type="EMBL" id="CADEAL010003941">
    <property type="protein sequence ID" value="CAB1447296.1"/>
    <property type="molecule type" value="Genomic_DNA"/>
</dbReference>
<reference evidence="2" key="1">
    <citation type="submission" date="2020-03" db="EMBL/GenBank/DDBJ databases">
        <authorList>
            <person name="Weist P."/>
        </authorList>
    </citation>
    <scope>NUCLEOTIDE SEQUENCE</scope>
</reference>
<comment type="caution">
    <text evidence="2">The sequence shown here is derived from an EMBL/GenBank/DDBJ whole genome shotgun (WGS) entry which is preliminary data.</text>
</comment>
<name>A0A9N7Z2E0_PLEPL</name>
<feature type="compositionally biased region" description="Polar residues" evidence="1">
    <location>
        <begin position="96"/>
        <end position="112"/>
    </location>
</feature>
<dbReference type="Proteomes" id="UP001153269">
    <property type="component" value="Unassembled WGS sequence"/>
</dbReference>
<proteinExistence type="predicted"/>